<dbReference type="Pfam" id="PF00892">
    <property type="entry name" value="EamA"/>
    <property type="match status" value="2"/>
</dbReference>
<keyword evidence="2" id="KW-1003">Cell membrane</keyword>
<name>A0A1M6XRN6_9BACT</name>
<evidence type="ECO:0000256" key="6">
    <source>
        <dbReference type="SAM" id="Phobius"/>
    </source>
</evidence>
<evidence type="ECO:0000256" key="2">
    <source>
        <dbReference type="ARBA" id="ARBA00022475"/>
    </source>
</evidence>
<protein>
    <submittedName>
        <fullName evidence="8">Permease of the drug/metabolite transporter (DMT) superfamily</fullName>
    </submittedName>
</protein>
<accession>A0A1M6XRN6</accession>
<keyword evidence="3 6" id="KW-0812">Transmembrane</keyword>
<organism evidence="8 9">
    <name type="scientific">Desulfatibacillum alkenivorans DSM 16219</name>
    <dbReference type="NCBI Taxonomy" id="1121393"/>
    <lineage>
        <taxon>Bacteria</taxon>
        <taxon>Pseudomonadati</taxon>
        <taxon>Thermodesulfobacteriota</taxon>
        <taxon>Desulfobacteria</taxon>
        <taxon>Desulfobacterales</taxon>
        <taxon>Desulfatibacillaceae</taxon>
        <taxon>Desulfatibacillum</taxon>
    </lineage>
</organism>
<dbReference type="InterPro" id="IPR000620">
    <property type="entry name" value="EamA_dom"/>
</dbReference>
<evidence type="ECO:0000313" key="8">
    <source>
        <dbReference type="EMBL" id="SHL08667.1"/>
    </source>
</evidence>
<feature type="transmembrane region" description="Helical" evidence="6">
    <location>
        <begin position="36"/>
        <end position="56"/>
    </location>
</feature>
<dbReference type="InterPro" id="IPR051258">
    <property type="entry name" value="Diverse_Substrate_Transporter"/>
</dbReference>
<dbReference type="InterPro" id="IPR037185">
    <property type="entry name" value="EmrE-like"/>
</dbReference>
<dbReference type="Proteomes" id="UP000183994">
    <property type="component" value="Unassembled WGS sequence"/>
</dbReference>
<evidence type="ECO:0000256" key="1">
    <source>
        <dbReference type="ARBA" id="ARBA00004651"/>
    </source>
</evidence>
<dbReference type="GO" id="GO:0005886">
    <property type="term" value="C:plasma membrane"/>
    <property type="evidence" value="ECO:0007669"/>
    <property type="project" value="UniProtKB-SubCell"/>
</dbReference>
<dbReference type="RefSeq" id="WP_073478584.1">
    <property type="nucleotide sequence ID" value="NZ_FQZU01000044.1"/>
</dbReference>
<feature type="transmembrane region" description="Helical" evidence="6">
    <location>
        <begin position="103"/>
        <end position="120"/>
    </location>
</feature>
<feature type="transmembrane region" description="Helical" evidence="6">
    <location>
        <begin position="156"/>
        <end position="175"/>
    </location>
</feature>
<feature type="transmembrane region" description="Helical" evidence="6">
    <location>
        <begin position="213"/>
        <end position="235"/>
    </location>
</feature>
<feature type="transmembrane region" description="Helical" evidence="6">
    <location>
        <begin position="242"/>
        <end position="264"/>
    </location>
</feature>
<sequence>MNVKVLKANLILLTAALVWGSTFVFQRSAMQNMDPVSFSGLRFALGALCLAPIAYFRSKRPSLPLPGVPKWLPLLGMIVAGTVMCFGINFQQVGLVETTAGKAGFITGLYVIMVPILGLAFKQKPDLGLWLALPLAVTGMYLLSVTDSFNLAPGDGLVLICAFMWAVHVLVVGYFSPRMDSFMLGFGQAFVCAVLSLIYALCCETITWEGLWASRYALLYGGIGSVAVGFTLQIIGQKDSPAAHAAIILQLEAVTAAVSGWLFLGESMTARSFIGAGLMLAGMLVAQLWVFVPKRKPQGNNGTP</sequence>
<proteinExistence type="predicted"/>
<feature type="transmembrane region" description="Helical" evidence="6">
    <location>
        <begin position="182"/>
        <end position="201"/>
    </location>
</feature>
<feature type="domain" description="EamA" evidence="7">
    <location>
        <begin position="154"/>
        <end position="285"/>
    </location>
</feature>
<dbReference type="PANTHER" id="PTHR42920">
    <property type="entry name" value="OS03G0707200 PROTEIN-RELATED"/>
    <property type="match status" value="1"/>
</dbReference>
<keyword evidence="9" id="KW-1185">Reference proteome</keyword>
<gene>
    <name evidence="8" type="ORF">SAMN02745216_04596</name>
</gene>
<evidence type="ECO:0000313" key="9">
    <source>
        <dbReference type="Proteomes" id="UP000183994"/>
    </source>
</evidence>
<dbReference type="PANTHER" id="PTHR42920:SF5">
    <property type="entry name" value="EAMA DOMAIN-CONTAINING PROTEIN"/>
    <property type="match status" value="1"/>
</dbReference>
<comment type="subcellular location">
    <subcellularLocation>
        <location evidence="1">Cell membrane</location>
        <topology evidence="1">Multi-pass membrane protein</topology>
    </subcellularLocation>
</comment>
<keyword evidence="5 6" id="KW-0472">Membrane</keyword>
<feature type="transmembrane region" description="Helical" evidence="6">
    <location>
        <begin position="127"/>
        <end position="144"/>
    </location>
</feature>
<dbReference type="AlphaFoldDB" id="A0A1M6XRN6"/>
<evidence type="ECO:0000256" key="4">
    <source>
        <dbReference type="ARBA" id="ARBA00022989"/>
    </source>
</evidence>
<dbReference type="STRING" id="1121393.SAMN02745216_04596"/>
<feature type="transmembrane region" description="Helical" evidence="6">
    <location>
        <begin position="270"/>
        <end position="292"/>
    </location>
</feature>
<evidence type="ECO:0000259" key="7">
    <source>
        <dbReference type="Pfam" id="PF00892"/>
    </source>
</evidence>
<evidence type="ECO:0000256" key="3">
    <source>
        <dbReference type="ARBA" id="ARBA00022692"/>
    </source>
</evidence>
<dbReference type="SUPFAM" id="SSF103481">
    <property type="entry name" value="Multidrug resistance efflux transporter EmrE"/>
    <property type="match status" value="2"/>
</dbReference>
<evidence type="ECO:0000256" key="5">
    <source>
        <dbReference type="ARBA" id="ARBA00023136"/>
    </source>
</evidence>
<reference evidence="9" key="1">
    <citation type="submission" date="2016-11" db="EMBL/GenBank/DDBJ databases">
        <authorList>
            <person name="Varghese N."/>
            <person name="Submissions S."/>
        </authorList>
    </citation>
    <scope>NUCLEOTIDE SEQUENCE [LARGE SCALE GENOMIC DNA]</scope>
    <source>
        <strain evidence="9">DSM 16219</strain>
    </source>
</reference>
<feature type="domain" description="EamA" evidence="7">
    <location>
        <begin position="7"/>
        <end position="144"/>
    </location>
</feature>
<keyword evidence="4 6" id="KW-1133">Transmembrane helix</keyword>
<feature type="transmembrane region" description="Helical" evidence="6">
    <location>
        <begin position="68"/>
        <end position="91"/>
    </location>
</feature>
<dbReference type="OrthoDB" id="9804865at2"/>
<dbReference type="EMBL" id="FQZU01000044">
    <property type="protein sequence ID" value="SHL08667.1"/>
    <property type="molecule type" value="Genomic_DNA"/>
</dbReference>